<name>B7PNT2_IXOSC</name>
<evidence type="ECO:0000313" key="1">
    <source>
        <dbReference type="EMBL" id="EEC08254.1"/>
    </source>
</evidence>
<dbReference type="KEGG" id="isc:8054015"/>
<dbReference type="VEuPathDB" id="VectorBase:ISCW006045"/>
<dbReference type="InParanoid" id="B7PNT2"/>
<reference evidence="1 3" key="1">
    <citation type="submission" date="2008-03" db="EMBL/GenBank/DDBJ databases">
        <title>Annotation of Ixodes scapularis.</title>
        <authorList>
            <consortium name="Ixodes scapularis Genome Project Consortium"/>
            <person name="Caler E."/>
            <person name="Hannick L.I."/>
            <person name="Bidwell S."/>
            <person name="Joardar V."/>
            <person name="Thiagarajan M."/>
            <person name="Amedeo P."/>
            <person name="Galinsky K.J."/>
            <person name="Schobel S."/>
            <person name="Inman J."/>
            <person name="Hostetler J."/>
            <person name="Miller J."/>
            <person name="Hammond M."/>
            <person name="Megy K."/>
            <person name="Lawson D."/>
            <person name="Kodira C."/>
            <person name="Sutton G."/>
            <person name="Meyer J."/>
            <person name="Hill C.A."/>
            <person name="Birren B."/>
            <person name="Nene V."/>
            <person name="Collins F."/>
            <person name="Alarcon-Chaidez F."/>
            <person name="Wikel S."/>
            <person name="Strausberg R."/>
        </authorList>
    </citation>
    <scope>NUCLEOTIDE SEQUENCE [LARGE SCALE GENOMIC DNA]</scope>
    <source>
        <strain evidence="3">Wikel</strain>
        <strain evidence="1">Wikel colony</strain>
    </source>
</reference>
<reference evidence="2" key="2">
    <citation type="submission" date="2020-05" db="UniProtKB">
        <authorList>
            <consortium name="EnsemblMetazoa"/>
        </authorList>
    </citation>
    <scope>IDENTIFICATION</scope>
    <source>
        <strain evidence="2">wikel</strain>
    </source>
</reference>
<dbReference type="PaxDb" id="6945-B7PNT2"/>
<dbReference type="EnsemblMetazoa" id="ISCW006045-RA">
    <property type="protein sequence ID" value="ISCW006045-PA"/>
    <property type="gene ID" value="ISCW006045"/>
</dbReference>
<evidence type="ECO:0000313" key="3">
    <source>
        <dbReference type="Proteomes" id="UP000001555"/>
    </source>
</evidence>
<dbReference type="VEuPathDB" id="VectorBase:ISCP_012607"/>
<dbReference type="EMBL" id="ABJB011113117">
    <property type="status" value="NOT_ANNOTATED_CDS"/>
    <property type="molecule type" value="Genomic_DNA"/>
</dbReference>
<dbReference type="HOGENOM" id="CLU_115109_0_0_1"/>
<keyword evidence="3" id="KW-1185">Reference proteome</keyword>
<dbReference type="EMBL" id="DS754572">
    <property type="protein sequence ID" value="EEC08254.1"/>
    <property type="molecule type" value="Genomic_DNA"/>
</dbReference>
<organism>
    <name type="scientific">Ixodes scapularis</name>
    <name type="common">Black-legged tick</name>
    <name type="synonym">Deer tick</name>
    <dbReference type="NCBI Taxonomy" id="6945"/>
    <lineage>
        <taxon>Eukaryota</taxon>
        <taxon>Metazoa</taxon>
        <taxon>Ecdysozoa</taxon>
        <taxon>Arthropoda</taxon>
        <taxon>Chelicerata</taxon>
        <taxon>Arachnida</taxon>
        <taxon>Acari</taxon>
        <taxon>Parasitiformes</taxon>
        <taxon>Ixodida</taxon>
        <taxon>Ixodoidea</taxon>
        <taxon>Ixodidae</taxon>
        <taxon>Ixodinae</taxon>
        <taxon>Ixodes</taxon>
    </lineage>
</organism>
<dbReference type="Proteomes" id="UP000001555">
    <property type="component" value="Unassembled WGS sequence"/>
</dbReference>
<proteinExistence type="predicted"/>
<sequence>MFYSLPERHLGSLHEKENFEFLPGVFLGNATFTGLDGLQPDRPYKSFCRDNQRVILYSLRSTSPIRMTVPWRLCAGSSGTIGTVARLVRFEGIITVTPAGNTLEPVVPVLLERVSLELEGLGDTVGTVGMVLGHLLPGPLRLFWVDLVSTHITQALKGAAREAQLLR</sequence>
<accession>B7PNT2</accession>
<dbReference type="AlphaFoldDB" id="B7PNT2"/>
<dbReference type="OrthoDB" id="6522728at2759"/>
<protein>
    <submittedName>
        <fullName evidence="1 2">Secreted protein, putative</fullName>
    </submittedName>
</protein>
<gene>
    <name evidence="2" type="primary">8054015</name>
    <name evidence="1" type="ORF">IscW_ISCW006045</name>
</gene>
<evidence type="ECO:0000313" key="2">
    <source>
        <dbReference type="EnsemblMetazoa" id="ISCW006045-PA"/>
    </source>
</evidence>
<dbReference type="VEuPathDB" id="VectorBase:ISCI006045"/>